<name>A0ABM8HN28_9BACT</name>
<protein>
    <submittedName>
        <fullName evidence="3">C-type cytochrome</fullName>
    </submittedName>
</protein>
<feature type="chain" id="PRO_5046810980" evidence="1">
    <location>
        <begin position="27"/>
        <end position="305"/>
    </location>
</feature>
<accession>A0ABM8HN28</accession>
<dbReference type="RefSeq" id="WP_221251421.1">
    <property type="nucleotide sequence ID" value="NZ_AP024355.1"/>
</dbReference>
<evidence type="ECO:0000313" key="3">
    <source>
        <dbReference type="EMBL" id="BCR03989.1"/>
    </source>
</evidence>
<feature type="domain" description="Doubled CXXCH motif" evidence="2">
    <location>
        <begin position="241"/>
        <end position="265"/>
    </location>
</feature>
<dbReference type="SUPFAM" id="SSF48695">
    <property type="entry name" value="Multiheme cytochromes"/>
    <property type="match status" value="1"/>
</dbReference>
<keyword evidence="4" id="KW-1185">Reference proteome</keyword>
<sequence>MAREIRSLKLVLTLLVCLIAALPAYAGESSCLSAACHADLNSPELSHAPAAEGNCVSCHRPAQQASSPAASEHPAFLPMDDAVCLTCHPAIGKTMKDSRYRHAALYRGNGCTGCHLGHTSDAAGLLVRDQKDLCLSCHDRVDHTTSTPLSNIAEEINGKPYLHGPLAEGGCTDCHLPHGSEHYRLLTGSYPAGFYAAYSEGIYDFCLQCHDKYLLRFADTTIYTQFRNGNRNLHYLHVADPRKGRTCRTCHTPHGAETPQLIDKKSVRFGDWQIPIRFESTATGGSCAPGCHPKMEYDRKNPAAN</sequence>
<dbReference type="EMBL" id="AP024355">
    <property type="protein sequence ID" value="BCR03989.1"/>
    <property type="molecule type" value="Genomic_DNA"/>
</dbReference>
<feature type="domain" description="Doubled CXXCH motif" evidence="2">
    <location>
        <begin position="102"/>
        <end position="141"/>
    </location>
</feature>
<dbReference type="PANTHER" id="PTHR39425:SF1">
    <property type="entry name" value="CYTOCHROME C7-LIKE DOMAIN-CONTAINING PROTEIN"/>
    <property type="match status" value="1"/>
</dbReference>
<reference evidence="3 4" key="1">
    <citation type="journal article" date="2016" name="C (Basel)">
        <title>Selective Growth of and Electricity Production by Marine Exoelectrogenic Bacteria in Self-Aggregated Hydrogel of Microbially Reduced Graphene Oxide.</title>
        <authorList>
            <person name="Yoshida N."/>
            <person name="Goto Y."/>
            <person name="Miyata Y."/>
        </authorList>
    </citation>
    <scope>NUCLEOTIDE SEQUENCE [LARGE SCALE GENOMIC DNA]</scope>
    <source>
        <strain evidence="3 4">NIT-T3</strain>
    </source>
</reference>
<dbReference type="InterPro" id="IPR036280">
    <property type="entry name" value="Multihaem_cyt_sf"/>
</dbReference>
<feature type="domain" description="Doubled CXXCH motif" evidence="2">
    <location>
        <begin position="47"/>
        <end position="90"/>
    </location>
</feature>
<evidence type="ECO:0000259" key="2">
    <source>
        <dbReference type="Pfam" id="PF09699"/>
    </source>
</evidence>
<reference evidence="3 4" key="2">
    <citation type="journal article" date="2021" name="Int. J. Syst. Evol. Microbiol.">
        <title>Isolation and Polyphasic Characterization of Desulfuromonas versatilis sp. Nov., an Electrogenic Bacteria Capable of Versatile Metabolism Isolated from a Graphene Oxide-Reducing Enrichment Culture.</title>
        <authorList>
            <person name="Xie L."/>
            <person name="Yoshida N."/>
            <person name="Ishii S."/>
            <person name="Meng L."/>
        </authorList>
    </citation>
    <scope>NUCLEOTIDE SEQUENCE [LARGE SCALE GENOMIC DNA]</scope>
    <source>
        <strain evidence="3 4">NIT-T3</strain>
    </source>
</reference>
<proteinExistence type="predicted"/>
<dbReference type="Proteomes" id="UP001319827">
    <property type="component" value="Chromosome"/>
</dbReference>
<feature type="signal peptide" evidence="1">
    <location>
        <begin position="1"/>
        <end position="26"/>
    </location>
</feature>
<keyword evidence="1" id="KW-0732">Signal</keyword>
<evidence type="ECO:0000313" key="4">
    <source>
        <dbReference type="Proteomes" id="UP001319827"/>
    </source>
</evidence>
<dbReference type="Pfam" id="PF09699">
    <property type="entry name" value="Paired_CXXCH_1"/>
    <property type="match status" value="4"/>
</dbReference>
<evidence type="ECO:0000256" key="1">
    <source>
        <dbReference type="SAM" id="SignalP"/>
    </source>
</evidence>
<feature type="domain" description="Doubled CXXCH motif" evidence="2">
    <location>
        <begin position="163"/>
        <end position="212"/>
    </location>
</feature>
<dbReference type="NCBIfam" id="TIGR01905">
    <property type="entry name" value="paired_CXXCH_1"/>
    <property type="match status" value="2"/>
</dbReference>
<gene>
    <name evidence="3" type="ORF">DESUT3_10580</name>
</gene>
<organism evidence="3 4">
    <name type="scientific">Desulfuromonas versatilis</name>
    <dbReference type="NCBI Taxonomy" id="2802975"/>
    <lineage>
        <taxon>Bacteria</taxon>
        <taxon>Pseudomonadati</taxon>
        <taxon>Thermodesulfobacteriota</taxon>
        <taxon>Desulfuromonadia</taxon>
        <taxon>Desulfuromonadales</taxon>
        <taxon>Desulfuromonadaceae</taxon>
        <taxon>Desulfuromonas</taxon>
    </lineage>
</organism>
<dbReference type="Gene3D" id="1.10.1130.10">
    <property type="entry name" value="Flavocytochrome C3, Chain A"/>
    <property type="match status" value="1"/>
</dbReference>
<dbReference type="InterPro" id="IPR010177">
    <property type="entry name" value="Paired_CXXCH_1"/>
</dbReference>
<dbReference type="PANTHER" id="PTHR39425">
    <property type="entry name" value="LIPOPROTEIN CYTOCHROME C"/>
    <property type="match status" value="1"/>
</dbReference>